<reference evidence="2 3" key="1">
    <citation type="submission" date="2021-06" db="EMBL/GenBank/DDBJ databases">
        <authorList>
            <person name="Palmer J.M."/>
        </authorList>
    </citation>
    <scope>NUCLEOTIDE SEQUENCE [LARGE SCALE GENOMIC DNA]</scope>
    <source>
        <strain evidence="3">if_2019</strain>
        <tissue evidence="2">Muscle</tissue>
    </source>
</reference>
<gene>
    <name evidence="2" type="ORF">ILYODFUR_037308</name>
</gene>
<protein>
    <submittedName>
        <fullName evidence="2">Uncharacterized protein</fullName>
    </submittedName>
</protein>
<evidence type="ECO:0000256" key="1">
    <source>
        <dbReference type="SAM" id="MobiDB-lite"/>
    </source>
</evidence>
<organism evidence="2 3">
    <name type="scientific">Ilyodon furcidens</name>
    <name type="common">goldbreast splitfin</name>
    <dbReference type="NCBI Taxonomy" id="33524"/>
    <lineage>
        <taxon>Eukaryota</taxon>
        <taxon>Metazoa</taxon>
        <taxon>Chordata</taxon>
        <taxon>Craniata</taxon>
        <taxon>Vertebrata</taxon>
        <taxon>Euteleostomi</taxon>
        <taxon>Actinopterygii</taxon>
        <taxon>Neopterygii</taxon>
        <taxon>Teleostei</taxon>
        <taxon>Neoteleostei</taxon>
        <taxon>Acanthomorphata</taxon>
        <taxon>Ovalentaria</taxon>
        <taxon>Atherinomorphae</taxon>
        <taxon>Cyprinodontiformes</taxon>
        <taxon>Goodeidae</taxon>
        <taxon>Ilyodon</taxon>
    </lineage>
</organism>
<evidence type="ECO:0000313" key="3">
    <source>
        <dbReference type="Proteomes" id="UP001482620"/>
    </source>
</evidence>
<comment type="caution">
    <text evidence="2">The sequence shown here is derived from an EMBL/GenBank/DDBJ whole genome shotgun (WGS) entry which is preliminary data.</text>
</comment>
<evidence type="ECO:0000313" key="2">
    <source>
        <dbReference type="EMBL" id="MEQ2242582.1"/>
    </source>
</evidence>
<proteinExistence type="predicted"/>
<sequence>MMETTSVRNDGSFGSAGGHHQWKKSEILLTCWYMMVHGLSASLDYPGQSSWSSAWSWPQWYRGKPGRIVGLRYQLGQKNSCFH</sequence>
<dbReference type="EMBL" id="JAHRIQ010066070">
    <property type="protein sequence ID" value="MEQ2242582.1"/>
    <property type="molecule type" value="Genomic_DNA"/>
</dbReference>
<dbReference type="Proteomes" id="UP001482620">
    <property type="component" value="Unassembled WGS sequence"/>
</dbReference>
<feature type="region of interest" description="Disordered" evidence="1">
    <location>
        <begin position="1"/>
        <end position="20"/>
    </location>
</feature>
<name>A0ABV0UBK2_9TELE</name>
<accession>A0ABV0UBK2</accession>
<keyword evidence="3" id="KW-1185">Reference proteome</keyword>